<dbReference type="Proteomes" id="UP000290445">
    <property type="component" value="Segment"/>
</dbReference>
<evidence type="ECO:0000256" key="3">
    <source>
        <dbReference type="ARBA" id="ARBA00023015"/>
    </source>
</evidence>
<dbReference type="Pfam" id="PF06385">
    <property type="entry name" value="Baculo_LEF-11"/>
    <property type="match status" value="1"/>
</dbReference>
<dbReference type="GO" id="GO:0019058">
    <property type="term" value="P:viral life cycle"/>
    <property type="evidence" value="ECO:0007669"/>
    <property type="project" value="InterPro"/>
</dbReference>
<evidence type="ECO:0000313" key="6">
    <source>
        <dbReference type="Proteomes" id="UP000290445"/>
    </source>
</evidence>
<sequence>MEDNKERYDCVTRSDMYAFMREVINKQKYEHQTSGITSHISDPRFDQMRQYIEAHLTGAVINFKRHQRKHLLRHKSRILNIFKLNNCLIQEYNGSIKKYRGGDGHDDGSRKLHLQQDGHANAQFVDCAMQKKEEFLQD</sequence>
<dbReference type="InterPro" id="IPR009429">
    <property type="entry name" value="Baculo_LEF-11"/>
</dbReference>
<dbReference type="KEGG" id="vg:41700033"/>
<dbReference type="OrthoDB" id="15391at10239"/>
<dbReference type="GeneID" id="41700033"/>
<comment type="similarity">
    <text evidence="1">Belongs to the baculoviridae LEF-11 family.</text>
</comment>
<evidence type="ECO:0000256" key="1">
    <source>
        <dbReference type="ARBA" id="ARBA00008271"/>
    </source>
</evidence>
<proteinExistence type="inferred from homology"/>
<dbReference type="GO" id="GO:0006355">
    <property type="term" value="P:regulation of DNA-templated transcription"/>
    <property type="evidence" value="ECO:0007669"/>
    <property type="project" value="InterPro"/>
</dbReference>
<keyword evidence="4" id="KW-0804">Transcription</keyword>
<protein>
    <recommendedName>
        <fullName evidence="2">Late expression factor 11</fullName>
    </recommendedName>
</protein>
<dbReference type="EMBL" id="MF614691">
    <property type="protein sequence ID" value="AUA60260.1"/>
    <property type="molecule type" value="Genomic_DNA"/>
</dbReference>
<dbReference type="RefSeq" id="YP_009552589.1">
    <property type="nucleotide sequence ID" value="NC_040621.1"/>
</dbReference>
<reference evidence="5 6" key="1">
    <citation type="journal article" date="2017" name="Viruses">
        <title>The Operophtera brumata Nucleopolyhedrovirus (OpbuNPV) Represents an Early, Divergent Lineage within Genus Alphabaculovirus.</title>
        <authorList>
            <person name="Harrison R.L."/>
            <person name="Rowley D.L."/>
            <person name="Mowery J.D."/>
            <person name="Bauchan G.R."/>
            <person name="Burand J.P."/>
        </authorList>
    </citation>
    <scope>NUCLEOTIDE SEQUENCE [LARGE SCALE GENOMIC DNA]</scope>
    <source>
        <strain evidence="5">OpbuNPV-MA</strain>
    </source>
</reference>
<evidence type="ECO:0000313" key="5">
    <source>
        <dbReference type="EMBL" id="AUA60260.1"/>
    </source>
</evidence>
<organism evidence="5 6">
    <name type="scientific">Operophtera brumata nucleopolyhedrovirus</name>
    <dbReference type="NCBI Taxonomy" id="1046267"/>
    <lineage>
        <taxon>Viruses</taxon>
        <taxon>Viruses incertae sedis</taxon>
        <taxon>Naldaviricetes</taxon>
        <taxon>Lefavirales</taxon>
        <taxon>Baculoviridae</taxon>
        <taxon>Alphabaculovirus</taxon>
        <taxon>Alphabaculovirus opbrumatae</taxon>
    </lineage>
</organism>
<keyword evidence="6" id="KW-1185">Reference proteome</keyword>
<keyword evidence="3" id="KW-0805">Transcription regulation</keyword>
<name>A0A2H4UZQ9_9ABAC</name>
<evidence type="ECO:0000256" key="4">
    <source>
        <dbReference type="ARBA" id="ARBA00023163"/>
    </source>
</evidence>
<accession>A0A2H4UZQ9</accession>
<evidence type="ECO:0000256" key="2">
    <source>
        <dbReference type="ARBA" id="ARBA00017118"/>
    </source>
</evidence>